<evidence type="ECO:0000256" key="5">
    <source>
        <dbReference type="RuleBase" id="RU003843"/>
    </source>
</evidence>
<keyword evidence="5" id="KW-0460">Magnesium</keyword>
<keyword evidence="7" id="KW-1185">Reference proteome</keyword>
<dbReference type="NCBIfam" id="TIGR00506">
    <property type="entry name" value="ribB"/>
    <property type="match status" value="1"/>
</dbReference>
<comment type="cofactor">
    <cofactor evidence="5">
        <name>Mg(2+)</name>
        <dbReference type="ChEBI" id="CHEBI:18420"/>
    </cofactor>
    <cofactor evidence="5">
        <name>Mn(2+)</name>
        <dbReference type="ChEBI" id="CHEBI:29035"/>
    </cofactor>
    <text evidence="5">Binds 2 divalent metal cations per subunit. Magnesium or manganese.</text>
</comment>
<name>A0A852RAJ7_9MICO</name>
<keyword evidence="3 5" id="KW-0686">Riboflavin biosynthesis</keyword>
<dbReference type="GO" id="GO:0016787">
    <property type="term" value="F:hydrolase activity"/>
    <property type="evidence" value="ECO:0007669"/>
    <property type="project" value="UniProtKB-KW"/>
</dbReference>
<dbReference type="Pfam" id="PF00926">
    <property type="entry name" value="DHBP_synthase"/>
    <property type="match status" value="1"/>
</dbReference>
<dbReference type="PANTHER" id="PTHR21327:SF18">
    <property type="entry name" value="3,4-DIHYDROXY-2-BUTANONE 4-PHOSPHATE SYNTHASE"/>
    <property type="match status" value="1"/>
</dbReference>
<comment type="function">
    <text evidence="1 5">Catalyzes the conversion of D-ribulose 5-phosphate to formate and 3,4-dihydroxy-2-butanone 4-phosphate.</text>
</comment>
<evidence type="ECO:0000256" key="3">
    <source>
        <dbReference type="ARBA" id="ARBA00022619"/>
    </source>
</evidence>
<protein>
    <recommendedName>
        <fullName evidence="5">3,4-dihydroxy-2-butanone 4-phosphate synthase</fullName>
        <shortName evidence="5">DHBP synthase</shortName>
        <ecNumber evidence="5">4.1.99.12</ecNumber>
    </recommendedName>
</protein>
<dbReference type="SUPFAM" id="SSF55821">
    <property type="entry name" value="YrdC/RibB"/>
    <property type="match status" value="1"/>
</dbReference>
<comment type="caution">
    <text evidence="6">The sequence shown here is derived from an EMBL/GenBank/DDBJ whole genome shotgun (WGS) entry which is preliminary data.</text>
</comment>
<evidence type="ECO:0000256" key="2">
    <source>
        <dbReference type="ARBA" id="ARBA00004904"/>
    </source>
</evidence>
<dbReference type="RefSeq" id="WP_185986301.1">
    <property type="nucleotide sequence ID" value="NZ_BAAALZ010000002.1"/>
</dbReference>
<keyword evidence="4 5" id="KW-0479">Metal-binding</keyword>
<gene>
    <name evidence="6" type="ORF">BJ960_000723</name>
</gene>
<evidence type="ECO:0000313" key="6">
    <source>
        <dbReference type="EMBL" id="NYD25920.1"/>
    </source>
</evidence>
<dbReference type="Proteomes" id="UP000586095">
    <property type="component" value="Unassembled WGS sequence"/>
</dbReference>
<dbReference type="GO" id="GO:0005829">
    <property type="term" value="C:cytosol"/>
    <property type="evidence" value="ECO:0007669"/>
    <property type="project" value="TreeGrafter"/>
</dbReference>
<reference evidence="6 7" key="1">
    <citation type="submission" date="2020-07" db="EMBL/GenBank/DDBJ databases">
        <title>Sequencing the genomes of 1000 actinobacteria strains.</title>
        <authorList>
            <person name="Klenk H.-P."/>
        </authorList>
    </citation>
    <scope>NUCLEOTIDE SEQUENCE [LARGE SCALE GENOMIC DNA]</scope>
    <source>
        <strain evidence="6 7">DSM 17380</strain>
    </source>
</reference>
<dbReference type="InterPro" id="IPR017945">
    <property type="entry name" value="DHBP_synth_RibB-like_a/b_dom"/>
</dbReference>
<comment type="similarity">
    <text evidence="5">Belongs to the DHBP synthase family.</text>
</comment>
<evidence type="ECO:0000256" key="1">
    <source>
        <dbReference type="ARBA" id="ARBA00002284"/>
    </source>
</evidence>
<evidence type="ECO:0000313" key="7">
    <source>
        <dbReference type="Proteomes" id="UP000586095"/>
    </source>
</evidence>
<dbReference type="EC" id="4.1.99.12" evidence="5"/>
<keyword evidence="6" id="KW-0378">Hydrolase</keyword>
<dbReference type="EMBL" id="JACCBD010000001">
    <property type="protein sequence ID" value="NYD25920.1"/>
    <property type="molecule type" value="Genomic_DNA"/>
</dbReference>
<comment type="pathway">
    <text evidence="2 5">Cofactor biosynthesis; riboflavin biosynthesis; 2-hydroxy-3-oxobutyl phosphate from D-ribulose 5-phosphate: step 1/1.</text>
</comment>
<evidence type="ECO:0000256" key="4">
    <source>
        <dbReference type="ARBA" id="ARBA00022723"/>
    </source>
</evidence>
<dbReference type="InterPro" id="IPR000422">
    <property type="entry name" value="DHBP_synthase_RibB"/>
</dbReference>
<dbReference type="GO" id="GO:0009231">
    <property type="term" value="P:riboflavin biosynthetic process"/>
    <property type="evidence" value="ECO:0007669"/>
    <property type="project" value="UniProtKB-UniPathway"/>
</dbReference>
<organism evidence="6 7">
    <name type="scientific">Leucobacter aridicollis</name>
    <dbReference type="NCBI Taxonomy" id="283878"/>
    <lineage>
        <taxon>Bacteria</taxon>
        <taxon>Bacillati</taxon>
        <taxon>Actinomycetota</taxon>
        <taxon>Actinomycetes</taxon>
        <taxon>Micrococcales</taxon>
        <taxon>Microbacteriaceae</taxon>
        <taxon>Leucobacter</taxon>
    </lineage>
</organism>
<dbReference type="UniPathway" id="UPA00275">
    <property type="reaction ID" value="UER00399"/>
</dbReference>
<dbReference type="PANTHER" id="PTHR21327">
    <property type="entry name" value="GTP CYCLOHYDROLASE II-RELATED"/>
    <property type="match status" value="1"/>
</dbReference>
<dbReference type="AlphaFoldDB" id="A0A852RAJ7"/>
<comment type="catalytic activity">
    <reaction evidence="5">
        <text>D-ribulose 5-phosphate = (2S)-2-hydroxy-3-oxobutyl phosphate + formate + H(+)</text>
        <dbReference type="Rhea" id="RHEA:18457"/>
        <dbReference type="ChEBI" id="CHEBI:15378"/>
        <dbReference type="ChEBI" id="CHEBI:15740"/>
        <dbReference type="ChEBI" id="CHEBI:58121"/>
        <dbReference type="ChEBI" id="CHEBI:58830"/>
        <dbReference type="EC" id="4.1.99.12"/>
    </reaction>
</comment>
<accession>A0A852RAJ7</accession>
<keyword evidence="5 6" id="KW-0456">Lyase</keyword>
<proteinExistence type="inferred from homology"/>
<sequence>MEALELTPMAEVLDELRAGRVVLVADDASRENEVDAILSADLATPATIGWMVRHTSGLLCAPITAERADALELPPLAARNEDPRGTAYTVTVDAWGVASTGISATDRARTVNVLADEASRPGDLVRPGHILPLRAHPLGTLGRGGHTEATIDLLRLAGMVPAGVLAELVDDAGEMRRAGDIRGNERFAGMAFTTVAEVAAAVSAAAPVARRYSR</sequence>
<dbReference type="GO" id="GO:0008686">
    <property type="term" value="F:3,4-dihydroxy-2-butanone-4-phosphate synthase activity"/>
    <property type="evidence" value="ECO:0007669"/>
    <property type="project" value="UniProtKB-EC"/>
</dbReference>
<keyword evidence="5" id="KW-0464">Manganese</keyword>
<dbReference type="GO" id="GO:0046872">
    <property type="term" value="F:metal ion binding"/>
    <property type="evidence" value="ECO:0007669"/>
    <property type="project" value="UniProtKB-KW"/>
</dbReference>
<comment type="subunit">
    <text evidence="5">Homodimer.</text>
</comment>
<dbReference type="Gene3D" id="3.90.870.10">
    <property type="entry name" value="DHBP synthase"/>
    <property type="match status" value="1"/>
</dbReference>